<dbReference type="GO" id="GO:0003677">
    <property type="term" value="F:DNA binding"/>
    <property type="evidence" value="ECO:0007669"/>
    <property type="project" value="UniProtKB-UniRule"/>
</dbReference>
<feature type="region of interest" description="Disordered" evidence="3">
    <location>
        <begin position="266"/>
        <end position="309"/>
    </location>
</feature>
<feature type="region of interest" description="Disordered" evidence="3">
    <location>
        <begin position="517"/>
        <end position="540"/>
    </location>
</feature>
<feature type="non-terminal residue" evidence="5">
    <location>
        <position position="1"/>
    </location>
</feature>
<feature type="region of interest" description="Disordered" evidence="3">
    <location>
        <begin position="1"/>
        <end position="189"/>
    </location>
</feature>
<evidence type="ECO:0000256" key="1">
    <source>
        <dbReference type="ARBA" id="ARBA00023125"/>
    </source>
</evidence>
<dbReference type="InterPro" id="IPR009071">
    <property type="entry name" value="HMG_box_dom"/>
</dbReference>
<feature type="compositionally biased region" description="Polar residues" evidence="3">
    <location>
        <begin position="300"/>
        <end position="309"/>
    </location>
</feature>
<dbReference type="SUPFAM" id="SSF47095">
    <property type="entry name" value="HMG-box"/>
    <property type="match status" value="1"/>
</dbReference>
<evidence type="ECO:0000256" key="2">
    <source>
        <dbReference type="PROSITE-ProRule" id="PRU00267"/>
    </source>
</evidence>
<dbReference type="InterPro" id="IPR050342">
    <property type="entry name" value="HMGB"/>
</dbReference>
<dbReference type="PROSITE" id="PS50118">
    <property type="entry name" value="HMG_BOX_2"/>
    <property type="match status" value="1"/>
</dbReference>
<feature type="compositionally biased region" description="Polar residues" evidence="3">
    <location>
        <begin position="25"/>
        <end position="39"/>
    </location>
</feature>
<dbReference type="EMBL" id="CAJVPV010025447">
    <property type="protein sequence ID" value="CAG8728987.1"/>
    <property type="molecule type" value="Genomic_DNA"/>
</dbReference>
<reference evidence="5" key="1">
    <citation type="submission" date="2021-06" db="EMBL/GenBank/DDBJ databases">
        <authorList>
            <person name="Kallberg Y."/>
            <person name="Tangrot J."/>
            <person name="Rosling A."/>
        </authorList>
    </citation>
    <scope>NUCLEOTIDE SEQUENCE</scope>
    <source>
        <strain evidence="5">CL551</strain>
    </source>
</reference>
<feature type="compositionally biased region" description="Low complexity" evidence="3">
    <location>
        <begin position="114"/>
        <end position="142"/>
    </location>
</feature>
<evidence type="ECO:0000256" key="3">
    <source>
        <dbReference type="SAM" id="MobiDB-lite"/>
    </source>
</evidence>
<dbReference type="Proteomes" id="UP000789342">
    <property type="component" value="Unassembled WGS sequence"/>
</dbReference>
<feature type="DNA-binding region" description="HMG box" evidence="2">
    <location>
        <begin position="184"/>
        <end position="252"/>
    </location>
</feature>
<feature type="compositionally biased region" description="Polar residues" evidence="3">
    <location>
        <begin position="81"/>
        <end position="91"/>
    </location>
</feature>
<dbReference type="SMART" id="SM00398">
    <property type="entry name" value="HMG"/>
    <property type="match status" value="1"/>
</dbReference>
<evidence type="ECO:0000259" key="4">
    <source>
        <dbReference type="PROSITE" id="PS50118"/>
    </source>
</evidence>
<feature type="domain" description="HMG box" evidence="4">
    <location>
        <begin position="184"/>
        <end position="252"/>
    </location>
</feature>
<evidence type="ECO:0000313" key="5">
    <source>
        <dbReference type="EMBL" id="CAG8728987.1"/>
    </source>
</evidence>
<feature type="compositionally biased region" description="Polar residues" evidence="3">
    <location>
        <begin position="47"/>
        <end position="62"/>
    </location>
</feature>
<accession>A0A9N9ID95</accession>
<keyword evidence="6" id="KW-1185">Reference proteome</keyword>
<dbReference type="PANTHER" id="PTHR48112">
    <property type="entry name" value="HIGH MOBILITY GROUP PROTEIN DSP1"/>
    <property type="match status" value="1"/>
</dbReference>
<feature type="compositionally biased region" description="Polar residues" evidence="3">
    <location>
        <begin position="531"/>
        <end position="540"/>
    </location>
</feature>
<evidence type="ECO:0000313" key="6">
    <source>
        <dbReference type="Proteomes" id="UP000789342"/>
    </source>
</evidence>
<keyword evidence="2" id="KW-0539">Nucleus</keyword>
<dbReference type="AlphaFoldDB" id="A0A9N9ID95"/>
<feature type="compositionally biased region" description="Polar residues" evidence="3">
    <location>
        <begin position="154"/>
        <end position="164"/>
    </location>
</feature>
<feature type="compositionally biased region" description="Polar residues" evidence="3">
    <location>
        <begin position="266"/>
        <end position="289"/>
    </location>
</feature>
<name>A0A9N9ID95_9GLOM</name>
<dbReference type="InterPro" id="IPR036910">
    <property type="entry name" value="HMG_box_dom_sf"/>
</dbReference>
<proteinExistence type="predicted"/>
<gene>
    <name evidence="5" type="ORF">AMORRO_LOCUS13872</name>
</gene>
<organism evidence="5 6">
    <name type="scientific">Acaulospora morrowiae</name>
    <dbReference type="NCBI Taxonomy" id="94023"/>
    <lineage>
        <taxon>Eukaryota</taxon>
        <taxon>Fungi</taxon>
        <taxon>Fungi incertae sedis</taxon>
        <taxon>Mucoromycota</taxon>
        <taxon>Glomeromycotina</taxon>
        <taxon>Glomeromycetes</taxon>
        <taxon>Diversisporales</taxon>
        <taxon>Acaulosporaceae</taxon>
        <taxon>Acaulospora</taxon>
    </lineage>
</organism>
<feature type="compositionally biased region" description="Basic residues" evidence="3">
    <location>
        <begin position="1"/>
        <end position="11"/>
    </location>
</feature>
<dbReference type="OrthoDB" id="1919336at2759"/>
<keyword evidence="1 2" id="KW-0238">DNA-binding</keyword>
<protein>
    <submittedName>
        <fullName evidence="5">4486_t:CDS:1</fullName>
    </submittedName>
</protein>
<sequence length="694" mass="76990">MEEKNKRRFKPVLKTSTAGAVDASPLSSTELSTPATQPTPLKPSVPKTVNASTQKGQKNQKVSDGPVKKITPRKKRAPPETASSVDNSTDTKPAVSPKTVPNTEGTVSQAVTQPASSVPSPLAVSGQSQASVAQVSTTVPTKTPKKRKSKTAIGLNTSNTGNNEIESKPKKAKKHKDPKDPNAPKKPANAYLLFSNIKRKEIKDKNPNVDAKGIITLIGEAWRKLSEEEKKPYKEMVEDAKKKYEEDMKAYNASMSNAAIFDKDQISTSTSPDQGKDNSNGYTSITPFSSEPPLVHENEVSTSSVHDAPIQNISKSEIELRGQQGELSQVSSQQVLSSIGDVSLVAYTTYRQQEQDAMEALLDMPDTGNEFDFRYHNMDIFDNYFIQYLNQNHQITTSTPSFVINIRGDPDSVNVSQHFSITQEEQLSHQTPDHELLLCQPYEPPAEQHGSGQGSESVGDQTARLYLFPPEGQTQNSIGFNQDAVTMTDSDYNQNSLNLSIEQNQNQISKEILVSQSFEPPDGCDSRENSKSVSDNQNANSSPIIIHNQEHSSVNLLLCQPFDPPNNTEAEISNTWYQDGNQYQDLPSQHSSHQYTDESTIFQQQMSQDVPGYQSEIPQRISHQSQIKFHHQEVPHQQMIPDSQITPSNFSQYLHQQGQMHQHPVQHVISKDITDHGTRHQLASPHITSIQYIN</sequence>
<dbReference type="PANTHER" id="PTHR48112:SF22">
    <property type="entry name" value="MITOCHONDRIAL TRANSCRIPTION FACTOR A, ISOFORM B"/>
    <property type="match status" value="1"/>
</dbReference>
<dbReference type="Pfam" id="PF00505">
    <property type="entry name" value="HMG_box"/>
    <property type="match status" value="1"/>
</dbReference>
<dbReference type="Gene3D" id="1.10.30.10">
    <property type="entry name" value="High mobility group box domain"/>
    <property type="match status" value="1"/>
</dbReference>
<comment type="caution">
    <text evidence="5">The sequence shown here is derived from an EMBL/GenBank/DDBJ whole genome shotgun (WGS) entry which is preliminary data.</text>
</comment>
<feature type="compositionally biased region" description="Polar residues" evidence="3">
    <location>
        <begin position="99"/>
        <end position="113"/>
    </location>
</feature>
<dbReference type="GO" id="GO:0005634">
    <property type="term" value="C:nucleus"/>
    <property type="evidence" value="ECO:0007669"/>
    <property type="project" value="UniProtKB-UniRule"/>
</dbReference>